<comment type="caution">
    <text evidence="5">The sequence shown here is derived from an EMBL/GenBank/DDBJ whole genome shotgun (WGS) entry which is preliminary data.</text>
</comment>
<dbReference type="FunFam" id="3.30.390.110:FF:000002">
    <property type="entry name" value="60S ribosomal protein L28"/>
    <property type="match status" value="1"/>
</dbReference>
<dbReference type="GO" id="GO:0005840">
    <property type="term" value="C:ribosome"/>
    <property type="evidence" value="ECO:0007669"/>
    <property type="project" value="UniProtKB-KW"/>
</dbReference>
<sequence length="236" mass="26453">MATVPGQLIWEIVKKNNSYYVKQFGNGTPKTVFSKEPNNLFNLHSYKHSGLANKKTVTIQPAGKDQGVLLATTKTKKQGKPASSLNKSVLKKDFSRMAKAVTNQVVDNYYRPDLKKAALARLSAVSKSLRVSKSGVQKLDSLDTIIIMYAKEVMDFNNGARIKNHSATIQGRFDRCLSFPEISIDPAIKSLKHMDSMKLKSQIRRWAKAVATYACQLSDHQNRENNSRDKGRNSVY</sequence>
<keyword evidence="2 5" id="KW-0689">Ribosomal protein</keyword>
<dbReference type="PANTHER" id="PTHR10544">
    <property type="entry name" value="60S RIBOSOMAL PROTEIN L28"/>
    <property type="match status" value="1"/>
</dbReference>
<dbReference type="EMBL" id="BAABME010000128">
    <property type="protein sequence ID" value="GAA0139887.1"/>
    <property type="molecule type" value="Genomic_DNA"/>
</dbReference>
<dbReference type="Gene3D" id="3.30.390.110">
    <property type="match status" value="1"/>
</dbReference>
<organism evidence="5 6">
    <name type="scientific">Lithospermum erythrorhizon</name>
    <name type="common">Purple gromwell</name>
    <name type="synonym">Lithospermum officinale var. erythrorhizon</name>
    <dbReference type="NCBI Taxonomy" id="34254"/>
    <lineage>
        <taxon>Eukaryota</taxon>
        <taxon>Viridiplantae</taxon>
        <taxon>Streptophyta</taxon>
        <taxon>Embryophyta</taxon>
        <taxon>Tracheophyta</taxon>
        <taxon>Spermatophyta</taxon>
        <taxon>Magnoliopsida</taxon>
        <taxon>eudicotyledons</taxon>
        <taxon>Gunneridae</taxon>
        <taxon>Pentapetalae</taxon>
        <taxon>asterids</taxon>
        <taxon>lamiids</taxon>
        <taxon>Boraginales</taxon>
        <taxon>Boraginaceae</taxon>
        <taxon>Boraginoideae</taxon>
        <taxon>Lithospermeae</taxon>
        <taxon>Lithospermum</taxon>
    </lineage>
</organism>
<evidence type="ECO:0000313" key="6">
    <source>
        <dbReference type="Proteomes" id="UP001454036"/>
    </source>
</evidence>
<dbReference type="GO" id="GO:0006412">
    <property type="term" value="P:translation"/>
    <property type="evidence" value="ECO:0007669"/>
    <property type="project" value="InterPro"/>
</dbReference>
<evidence type="ECO:0000256" key="3">
    <source>
        <dbReference type="ARBA" id="ARBA00023274"/>
    </source>
</evidence>
<accession>A0AAV3NQD0</accession>
<comment type="similarity">
    <text evidence="1">Belongs to the eukaryotic ribosomal protein eL28 family.</text>
</comment>
<evidence type="ECO:0000259" key="4">
    <source>
        <dbReference type="Pfam" id="PF01778"/>
    </source>
</evidence>
<evidence type="ECO:0000256" key="2">
    <source>
        <dbReference type="ARBA" id="ARBA00022980"/>
    </source>
</evidence>
<evidence type="ECO:0000313" key="5">
    <source>
        <dbReference type="EMBL" id="GAA0139887.1"/>
    </source>
</evidence>
<name>A0AAV3NQD0_LITER</name>
<dbReference type="Proteomes" id="UP001454036">
    <property type="component" value="Unassembled WGS sequence"/>
</dbReference>
<protein>
    <submittedName>
        <fullName evidence="5">Ribosomal protein</fullName>
    </submittedName>
</protein>
<reference evidence="5 6" key="1">
    <citation type="submission" date="2024-01" db="EMBL/GenBank/DDBJ databases">
        <title>The complete chloroplast genome sequence of Lithospermum erythrorhizon: insights into the phylogenetic relationship among Boraginaceae species and the maternal lineages of purple gromwells.</title>
        <authorList>
            <person name="Okada T."/>
            <person name="Watanabe K."/>
        </authorList>
    </citation>
    <scope>NUCLEOTIDE SEQUENCE [LARGE SCALE GENOMIC DNA]</scope>
</reference>
<dbReference type="GO" id="GO:1990904">
    <property type="term" value="C:ribonucleoprotein complex"/>
    <property type="evidence" value="ECO:0007669"/>
    <property type="project" value="UniProtKB-KW"/>
</dbReference>
<proteinExistence type="inferred from homology"/>
<keyword evidence="6" id="KW-1185">Reference proteome</keyword>
<evidence type="ECO:0000256" key="1">
    <source>
        <dbReference type="ARBA" id="ARBA00007926"/>
    </source>
</evidence>
<gene>
    <name evidence="5" type="ORF">LIER_01346</name>
</gene>
<dbReference type="InterPro" id="IPR002672">
    <property type="entry name" value="Ribosomal_eL28"/>
</dbReference>
<dbReference type="AlphaFoldDB" id="A0AAV3NQD0"/>
<dbReference type="Pfam" id="PF01778">
    <property type="entry name" value="Ribosomal_L28e"/>
    <property type="match status" value="1"/>
</dbReference>
<dbReference type="InterPro" id="IPR029004">
    <property type="entry name" value="Ribosomal_eL28/Mak16"/>
</dbReference>
<dbReference type="GO" id="GO:0003735">
    <property type="term" value="F:structural constituent of ribosome"/>
    <property type="evidence" value="ECO:0007669"/>
    <property type="project" value="InterPro"/>
</dbReference>
<feature type="domain" description="Ribosomal eL28/Mak16" evidence="4">
    <location>
        <begin position="8"/>
        <end position="128"/>
    </location>
</feature>
<keyword evidence="3" id="KW-0687">Ribonucleoprotein</keyword>